<evidence type="ECO:0000256" key="3">
    <source>
        <dbReference type="ARBA" id="ARBA00023125"/>
    </source>
</evidence>
<evidence type="ECO:0000256" key="5">
    <source>
        <dbReference type="PROSITE-ProRule" id="PRU00169"/>
    </source>
</evidence>
<evidence type="ECO:0000313" key="8">
    <source>
        <dbReference type="EMBL" id="MCA2016947.1"/>
    </source>
</evidence>
<protein>
    <submittedName>
        <fullName evidence="8">Response regulator transcription factor</fullName>
    </submittedName>
</protein>
<organism evidence="8 9">
    <name type="scientific">Vibrio tritonius</name>
    <dbReference type="NCBI Taxonomy" id="1435069"/>
    <lineage>
        <taxon>Bacteria</taxon>
        <taxon>Pseudomonadati</taxon>
        <taxon>Pseudomonadota</taxon>
        <taxon>Gammaproteobacteria</taxon>
        <taxon>Vibrionales</taxon>
        <taxon>Vibrionaceae</taxon>
        <taxon>Vibrio</taxon>
    </lineage>
</organism>
<keyword evidence="9" id="KW-1185">Reference proteome</keyword>
<dbReference type="PANTHER" id="PTHR43214:SF41">
    <property type="entry name" value="NITRATE_NITRITE RESPONSE REGULATOR PROTEIN NARP"/>
    <property type="match status" value="1"/>
</dbReference>
<dbReference type="RefSeq" id="WP_068714624.1">
    <property type="nucleotide sequence ID" value="NZ_AP014635.1"/>
</dbReference>
<evidence type="ECO:0000313" key="9">
    <source>
        <dbReference type="Proteomes" id="UP001199044"/>
    </source>
</evidence>
<dbReference type="InterPro" id="IPR039420">
    <property type="entry name" value="WalR-like"/>
</dbReference>
<keyword evidence="1 5" id="KW-0597">Phosphoprotein</keyword>
<evidence type="ECO:0000256" key="1">
    <source>
        <dbReference type="ARBA" id="ARBA00022553"/>
    </source>
</evidence>
<sequence>MSVNLLIVDDHLIVREGLKQLLSLYSDFHIVSEASNGNDLLEQLQEKPQYPDLITLDILMPGLSGTALIERLREDYPHIPVLVLSMHNETQIIRRALLAGAKGYLTKDCDADTLVEAIRRIANGGRYLECDIAEKLAFEPAEILANEEKHQSLSKREFHVFCLLAKGLSVNDIAEQLHISNKTVSTHKFRLMQKMDLNSNSEIVRYALAHNLIQ</sequence>
<keyword evidence="2" id="KW-0805">Transcription regulation</keyword>
<feature type="domain" description="HTH luxR-type" evidence="6">
    <location>
        <begin position="146"/>
        <end position="211"/>
    </location>
</feature>
<dbReference type="Gene3D" id="3.40.50.2300">
    <property type="match status" value="1"/>
</dbReference>
<gene>
    <name evidence="8" type="ORF">LDJ79_12550</name>
</gene>
<feature type="domain" description="Response regulatory" evidence="7">
    <location>
        <begin position="4"/>
        <end position="122"/>
    </location>
</feature>
<dbReference type="InterPro" id="IPR001789">
    <property type="entry name" value="Sig_transdc_resp-reg_receiver"/>
</dbReference>
<dbReference type="EMBL" id="JAIWIU010000077">
    <property type="protein sequence ID" value="MCA2016947.1"/>
    <property type="molecule type" value="Genomic_DNA"/>
</dbReference>
<evidence type="ECO:0000259" key="7">
    <source>
        <dbReference type="PROSITE" id="PS50110"/>
    </source>
</evidence>
<proteinExistence type="predicted"/>
<dbReference type="Proteomes" id="UP001199044">
    <property type="component" value="Unassembled WGS sequence"/>
</dbReference>
<dbReference type="PRINTS" id="PR00038">
    <property type="entry name" value="HTHLUXR"/>
</dbReference>
<comment type="caution">
    <text evidence="8">The sequence shown here is derived from an EMBL/GenBank/DDBJ whole genome shotgun (WGS) entry which is preliminary data.</text>
</comment>
<dbReference type="PROSITE" id="PS00622">
    <property type="entry name" value="HTH_LUXR_1"/>
    <property type="match status" value="1"/>
</dbReference>
<dbReference type="InterPro" id="IPR011006">
    <property type="entry name" value="CheY-like_superfamily"/>
</dbReference>
<dbReference type="PANTHER" id="PTHR43214">
    <property type="entry name" value="TWO-COMPONENT RESPONSE REGULATOR"/>
    <property type="match status" value="1"/>
</dbReference>
<reference evidence="9" key="1">
    <citation type="submission" date="2023-07" db="EMBL/GenBank/DDBJ databases">
        <title>Molecular identification of indigenous halophilic bacteria isolated from red sea cost, biodegradation of synthetic dyes and assessment of degraded metabolite toxicity.</title>
        <authorList>
            <person name="Chaieb K."/>
            <person name="Altayb H.N."/>
        </authorList>
    </citation>
    <scope>NUCLEOTIDE SEQUENCE [LARGE SCALE GENOMIC DNA]</scope>
    <source>
        <strain evidence="9">K20</strain>
    </source>
</reference>
<dbReference type="SMART" id="SM00448">
    <property type="entry name" value="REC"/>
    <property type="match status" value="1"/>
</dbReference>
<dbReference type="CDD" id="cd17535">
    <property type="entry name" value="REC_NarL-like"/>
    <property type="match status" value="1"/>
</dbReference>
<dbReference type="Pfam" id="PF00072">
    <property type="entry name" value="Response_reg"/>
    <property type="match status" value="1"/>
</dbReference>
<dbReference type="PROSITE" id="PS50043">
    <property type="entry name" value="HTH_LUXR_2"/>
    <property type="match status" value="1"/>
</dbReference>
<dbReference type="SMART" id="SM00421">
    <property type="entry name" value="HTH_LUXR"/>
    <property type="match status" value="1"/>
</dbReference>
<dbReference type="InterPro" id="IPR016032">
    <property type="entry name" value="Sig_transdc_resp-reg_C-effctor"/>
</dbReference>
<evidence type="ECO:0000259" key="6">
    <source>
        <dbReference type="PROSITE" id="PS50043"/>
    </source>
</evidence>
<dbReference type="CDD" id="cd06170">
    <property type="entry name" value="LuxR_C_like"/>
    <property type="match status" value="1"/>
</dbReference>
<dbReference type="InterPro" id="IPR000792">
    <property type="entry name" value="Tscrpt_reg_LuxR_C"/>
</dbReference>
<dbReference type="PROSITE" id="PS50110">
    <property type="entry name" value="RESPONSE_REGULATORY"/>
    <property type="match status" value="1"/>
</dbReference>
<keyword evidence="4" id="KW-0804">Transcription</keyword>
<name>A0ABS7YPF1_9VIBR</name>
<dbReference type="InterPro" id="IPR058245">
    <property type="entry name" value="NreC/VraR/RcsB-like_REC"/>
</dbReference>
<accession>A0ABS7YPF1</accession>
<feature type="modified residue" description="4-aspartylphosphate" evidence="5">
    <location>
        <position position="57"/>
    </location>
</feature>
<evidence type="ECO:0000256" key="2">
    <source>
        <dbReference type="ARBA" id="ARBA00023015"/>
    </source>
</evidence>
<dbReference type="Pfam" id="PF00196">
    <property type="entry name" value="GerE"/>
    <property type="match status" value="1"/>
</dbReference>
<dbReference type="SUPFAM" id="SSF52172">
    <property type="entry name" value="CheY-like"/>
    <property type="match status" value="1"/>
</dbReference>
<keyword evidence="3" id="KW-0238">DNA-binding</keyword>
<dbReference type="SUPFAM" id="SSF46894">
    <property type="entry name" value="C-terminal effector domain of the bipartite response regulators"/>
    <property type="match status" value="1"/>
</dbReference>
<evidence type="ECO:0000256" key="4">
    <source>
        <dbReference type="ARBA" id="ARBA00023163"/>
    </source>
</evidence>